<evidence type="ECO:0000256" key="8">
    <source>
        <dbReference type="HAMAP-Rule" id="MF_00972"/>
    </source>
</evidence>
<comment type="catalytic activity">
    <reaction evidence="7 8">
        <text>adenosine(34) in tRNA + H2O + H(+) = inosine(34) in tRNA + NH4(+)</text>
        <dbReference type="Rhea" id="RHEA:43168"/>
        <dbReference type="Rhea" id="RHEA-COMP:10373"/>
        <dbReference type="Rhea" id="RHEA-COMP:10374"/>
        <dbReference type="ChEBI" id="CHEBI:15377"/>
        <dbReference type="ChEBI" id="CHEBI:15378"/>
        <dbReference type="ChEBI" id="CHEBI:28938"/>
        <dbReference type="ChEBI" id="CHEBI:74411"/>
        <dbReference type="ChEBI" id="CHEBI:82852"/>
        <dbReference type="EC" id="3.5.4.33"/>
    </reaction>
</comment>
<feature type="domain" description="CMP/dCMP-type deaminase" evidence="9">
    <location>
        <begin position="7"/>
        <end position="119"/>
    </location>
</feature>
<feature type="binding site" evidence="8">
    <location>
        <position position="58"/>
    </location>
    <ligand>
        <name>Zn(2+)</name>
        <dbReference type="ChEBI" id="CHEBI:29105"/>
        <note>catalytic</note>
    </ligand>
</feature>
<dbReference type="EMBL" id="QSLN01000001">
    <property type="protein sequence ID" value="RDV84596.1"/>
    <property type="molecule type" value="Genomic_DNA"/>
</dbReference>
<evidence type="ECO:0000256" key="5">
    <source>
        <dbReference type="ARBA" id="ARBA00022801"/>
    </source>
</evidence>
<comment type="similarity">
    <text evidence="1">Belongs to the cytidine and deoxycytidylate deaminase family. ADAT2 subfamily.</text>
</comment>
<evidence type="ECO:0000256" key="4">
    <source>
        <dbReference type="ARBA" id="ARBA00022723"/>
    </source>
</evidence>
<evidence type="ECO:0000256" key="2">
    <source>
        <dbReference type="ARBA" id="ARBA00011738"/>
    </source>
</evidence>
<dbReference type="PROSITE" id="PS00903">
    <property type="entry name" value="CYT_DCMP_DEAMINASES_1"/>
    <property type="match status" value="1"/>
</dbReference>
<evidence type="ECO:0000256" key="1">
    <source>
        <dbReference type="ARBA" id="ARBA00010669"/>
    </source>
</evidence>
<dbReference type="InterPro" id="IPR002125">
    <property type="entry name" value="CMP_dCMP_dom"/>
</dbReference>
<evidence type="ECO:0000313" key="10">
    <source>
        <dbReference type="EMBL" id="RDV84596.1"/>
    </source>
</evidence>
<evidence type="ECO:0000256" key="6">
    <source>
        <dbReference type="ARBA" id="ARBA00022833"/>
    </source>
</evidence>
<dbReference type="CDD" id="cd01285">
    <property type="entry name" value="nucleoside_deaminase"/>
    <property type="match status" value="1"/>
</dbReference>
<dbReference type="OrthoDB" id="9802676at2"/>
<dbReference type="RefSeq" id="WP_115791590.1">
    <property type="nucleotide sequence ID" value="NZ_QSLN01000001.1"/>
</dbReference>
<feature type="binding site" evidence="8">
    <location>
        <position position="91"/>
    </location>
    <ligand>
        <name>Zn(2+)</name>
        <dbReference type="ChEBI" id="CHEBI:29105"/>
        <note>catalytic</note>
    </ligand>
</feature>
<accession>A0A3D8P5K1</accession>
<sequence>MTTEEKDQHERFMREALGEAEKAYALGEVPVGAVAVLNGEIIGRGHNLRETLKDATAHAEILALREAAKKIGDWRLEEVTLYTTLEPCPMCAGALIQFRVKRVVFGAFDPKAGAAGSVVDLLRDPRFNHQVEVVGGVLAEESGALLRRFFQELRAERRDGRVD</sequence>
<evidence type="ECO:0000256" key="3">
    <source>
        <dbReference type="ARBA" id="ARBA00022694"/>
    </source>
</evidence>
<keyword evidence="5 8" id="KW-0378">Hydrolase</keyword>
<name>A0A3D8P5K1_9THEO</name>
<dbReference type="GO" id="GO:0002100">
    <property type="term" value="P:tRNA wobble adenosine to inosine editing"/>
    <property type="evidence" value="ECO:0007669"/>
    <property type="project" value="UniProtKB-UniRule"/>
</dbReference>
<feature type="active site" description="Proton donor" evidence="8">
    <location>
        <position position="60"/>
    </location>
</feature>
<gene>
    <name evidence="8" type="primary">tadA</name>
    <name evidence="10" type="ORF">DXX99_00665</name>
</gene>
<dbReference type="Pfam" id="PF00383">
    <property type="entry name" value="dCMP_cyt_deam_1"/>
    <property type="match status" value="1"/>
</dbReference>
<dbReference type="PANTHER" id="PTHR11079">
    <property type="entry name" value="CYTOSINE DEAMINASE FAMILY MEMBER"/>
    <property type="match status" value="1"/>
</dbReference>
<dbReference type="GO" id="GO:0052717">
    <property type="term" value="F:tRNA-specific adenosine-34 deaminase activity"/>
    <property type="evidence" value="ECO:0007669"/>
    <property type="project" value="UniProtKB-UniRule"/>
</dbReference>
<feature type="binding site" evidence="8">
    <location>
        <position position="88"/>
    </location>
    <ligand>
        <name>Zn(2+)</name>
        <dbReference type="ChEBI" id="CHEBI:29105"/>
        <note>catalytic</note>
    </ligand>
</feature>
<protein>
    <recommendedName>
        <fullName evidence="8">tRNA-specific adenosine deaminase</fullName>
        <ecNumber evidence="8">3.5.4.33</ecNumber>
    </recommendedName>
</protein>
<keyword evidence="3 8" id="KW-0819">tRNA processing</keyword>
<organism evidence="10 11">
    <name type="scientific">Ammonifex thiophilus</name>
    <dbReference type="NCBI Taxonomy" id="444093"/>
    <lineage>
        <taxon>Bacteria</taxon>
        <taxon>Bacillati</taxon>
        <taxon>Bacillota</taxon>
        <taxon>Clostridia</taxon>
        <taxon>Thermoanaerobacterales</taxon>
        <taxon>Thermoanaerobacteraceae</taxon>
        <taxon>Ammonifex</taxon>
    </lineage>
</organism>
<dbReference type="PANTHER" id="PTHR11079:SF202">
    <property type="entry name" value="TRNA-SPECIFIC ADENOSINE DEAMINASE"/>
    <property type="match status" value="1"/>
</dbReference>
<comment type="caution">
    <text evidence="10">The sequence shown here is derived from an EMBL/GenBank/DDBJ whole genome shotgun (WGS) entry which is preliminary data.</text>
</comment>
<comment type="subunit">
    <text evidence="2 8">Homodimer.</text>
</comment>
<dbReference type="HAMAP" id="MF_00972">
    <property type="entry name" value="tRNA_aden_deaminase"/>
    <property type="match status" value="1"/>
</dbReference>
<evidence type="ECO:0000256" key="7">
    <source>
        <dbReference type="ARBA" id="ARBA00048045"/>
    </source>
</evidence>
<dbReference type="GO" id="GO:0008270">
    <property type="term" value="F:zinc ion binding"/>
    <property type="evidence" value="ECO:0007669"/>
    <property type="project" value="UniProtKB-UniRule"/>
</dbReference>
<dbReference type="Gene3D" id="3.40.140.10">
    <property type="entry name" value="Cytidine Deaminase, domain 2"/>
    <property type="match status" value="1"/>
</dbReference>
<dbReference type="FunFam" id="3.40.140.10:FF:000005">
    <property type="entry name" value="tRNA-specific adenosine deaminase"/>
    <property type="match status" value="1"/>
</dbReference>
<comment type="function">
    <text evidence="8">Catalyzes the deamination of adenosine to inosine at the wobble position 34 of tRNA(Arg2).</text>
</comment>
<proteinExistence type="inferred from homology"/>
<comment type="cofactor">
    <cofactor evidence="8">
        <name>Zn(2+)</name>
        <dbReference type="ChEBI" id="CHEBI:29105"/>
    </cofactor>
    <text evidence="8">Binds 1 zinc ion per subunit.</text>
</comment>
<dbReference type="SUPFAM" id="SSF53927">
    <property type="entry name" value="Cytidine deaminase-like"/>
    <property type="match status" value="1"/>
</dbReference>
<dbReference type="NCBIfam" id="NF008113">
    <property type="entry name" value="PRK10860.1"/>
    <property type="match status" value="1"/>
</dbReference>
<keyword evidence="4 8" id="KW-0479">Metal-binding</keyword>
<dbReference type="AlphaFoldDB" id="A0A3D8P5K1"/>
<dbReference type="InterPro" id="IPR016192">
    <property type="entry name" value="APOBEC/CMP_deaminase_Zn-bd"/>
</dbReference>
<dbReference type="InterPro" id="IPR028883">
    <property type="entry name" value="tRNA_aden_deaminase"/>
</dbReference>
<keyword evidence="6 8" id="KW-0862">Zinc</keyword>
<dbReference type="EC" id="3.5.4.33" evidence="8"/>
<dbReference type="PROSITE" id="PS51747">
    <property type="entry name" value="CYT_DCMP_DEAMINASES_2"/>
    <property type="match status" value="1"/>
</dbReference>
<evidence type="ECO:0000313" key="11">
    <source>
        <dbReference type="Proteomes" id="UP000256329"/>
    </source>
</evidence>
<keyword evidence="11" id="KW-1185">Reference proteome</keyword>
<evidence type="ECO:0000259" key="9">
    <source>
        <dbReference type="PROSITE" id="PS51747"/>
    </source>
</evidence>
<dbReference type="Proteomes" id="UP000256329">
    <property type="component" value="Unassembled WGS sequence"/>
</dbReference>
<dbReference type="InterPro" id="IPR016193">
    <property type="entry name" value="Cytidine_deaminase-like"/>
</dbReference>
<reference evidence="10 11" key="1">
    <citation type="submission" date="2018-08" db="EMBL/GenBank/DDBJ databases">
        <title>Form III RuBisCO-mediated autotrophy in Thermodesulfobium bacteria.</title>
        <authorList>
            <person name="Toshchakov S.V."/>
            <person name="Kublanov I.V."/>
            <person name="Frolov E."/>
            <person name="Bonch-Osmolovskaya E.A."/>
            <person name="Tourova T.P."/>
            <person name="Chernych N.A."/>
            <person name="Lebedinsky A.V."/>
        </authorList>
    </citation>
    <scope>NUCLEOTIDE SEQUENCE [LARGE SCALE GENOMIC DNA]</scope>
    <source>
        <strain evidence="10 11">SR</strain>
    </source>
</reference>